<evidence type="ECO:0000313" key="3">
    <source>
        <dbReference type="Proteomes" id="UP000502706"/>
    </source>
</evidence>
<dbReference type="InterPro" id="IPR029063">
    <property type="entry name" value="SAM-dependent_MTases_sf"/>
</dbReference>
<organism evidence="2 3">
    <name type="scientific">Rubrobacter marinus</name>
    <dbReference type="NCBI Taxonomy" id="2653852"/>
    <lineage>
        <taxon>Bacteria</taxon>
        <taxon>Bacillati</taxon>
        <taxon>Actinomycetota</taxon>
        <taxon>Rubrobacteria</taxon>
        <taxon>Rubrobacterales</taxon>
        <taxon>Rubrobacteraceae</taxon>
        <taxon>Rubrobacter</taxon>
    </lineage>
</organism>
<dbReference type="CDD" id="cd02440">
    <property type="entry name" value="AdoMet_MTases"/>
    <property type="match status" value="1"/>
</dbReference>
<protein>
    <submittedName>
        <fullName evidence="2">Methyltransferase domain-containing protein</fullName>
    </submittedName>
</protein>
<evidence type="ECO:0000259" key="1">
    <source>
        <dbReference type="Pfam" id="PF13649"/>
    </source>
</evidence>
<keyword evidence="2" id="KW-0808">Transferase</keyword>
<dbReference type="AlphaFoldDB" id="A0A6G8PU04"/>
<keyword evidence="2" id="KW-0489">Methyltransferase</keyword>
<accession>A0A6G8PU04</accession>
<dbReference type="SUPFAM" id="SSF53335">
    <property type="entry name" value="S-adenosyl-L-methionine-dependent methyltransferases"/>
    <property type="match status" value="1"/>
</dbReference>
<dbReference type="KEGG" id="rmar:GBA65_04980"/>
<dbReference type="GO" id="GO:0032259">
    <property type="term" value="P:methylation"/>
    <property type="evidence" value="ECO:0007669"/>
    <property type="project" value="UniProtKB-KW"/>
</dbReference>
<dbReference type="EMBL" id="CP045121">
    <property type="protein sequence ID" value="QIN77979.1"/>
    <property type="molecule type" value="Genomic_DNA"/>
</dbReference>
<dbReference type="Pfam" id="PF13649">
    <property type="entry name" value="Methyltransf_25"/>
    <property type="match status" value="1"/>
</dbReference>
<dbReference type="GO" id="GO:0008168">
    <property type="term" value="F:methyltransferase activity"/>
    <property type="evidence" value="ECO:0007669"/>
    <property type="project" value="UniProtKB-KW"/>
</dbReference>
<keyword evidence="3" id="KW-1185">Reference proteome</keyword>
<sequence>MARRDGSRGRLTPAERDEYEEDLIAVSDRELDLIGDVRGLDVLYAGGASPLWLEGLSLRVGRRGTVTALDHDREKVEGARELLEDADLEAPVHLYAGDVFEPPFAPSSFDLVYSAGLFHELDVSEGTAGEALAALAGLVRPGGRLATSDFVDTLPAVQLEDEDLDRALARALSGSELYGIGPPERLVALHESLLEGVAWTVSPPRHIRHLDGLVLAGDEPDGLRRLPATTAEGLRRRRAALLERVRREGYTRPATLYLTGTPADRRPR</sequence>
<reference evidence="2 3" key="1">
    <citation type="submission" date="2019-10" db="EMBL/GenBank/DDBJ databases">
        <title>Rubrobacter sp nov SCSIO 52915 isolated from a deep-sea sediment in the South China Sea.</title>
        <authorList>
            <person name="Chen R.W."/>
        </authorList>
    </citation>
    <scope>NUCLEOTIDE SEQUENCE [LARGE SCALE GENOMIC DNA]</scope>
    <source>
        <strain evidence="2 3">SCSIO 52915</strain>
    </source>
</reference>
<dbReference type="Proteomes" id="UP000502706">
    <property type="component" value="Chromosome"/>
</dbReference>
<name>A0A6G8PU04_9ACTN</name>
<dbReference type="InterPro" id="IPR041698">
    <property type="entry name" value="Methyltransf_25"/>
</dbReference>
<proteinExistence type="predicted"/>
<gene>
    <name evidence="2" type="ORF">GBA65_04980</name>
</gene>
<feature type="domain" description="Methyltransferase" evidence="1">
    <location>
        <begin position="51"/>
        <end position="143"/>
    </location>
</feature>
<evidence type="ECO:0000313" key="2">
    <source>
        <dbReference type="EMBL" id="QIN77979.1"/>
    </source>
</evidence>
<dbReference type="Gene3D" id="3.40.50.150">
    <property type="entry name" value="Vaccinia Virus protein VP39"/>
    <property type="match status" value="1"/>
</dbReference>